<reference evidence="3" key="1">
    <citation type="submission" date="2025-08" db="UniProtKB">
        <authorList>
            <consortium name="RefSeq"/>
        </authorList>
    </citation>
    <scope>IDENTIFICATION</scope>
    <source>
        <tissue evidence="3">Leaves</tissue>
    </source>
</reference>
<evidence type="ECO:0000313" key="2">
    <source>
        <dbReference type="Proteomes" id="UP001652660"/>
    </source>
</evidence>
<feature type="compositionally biased region" description="Polar residues" evidence="1">
    <location>
        <begin position="178"/>
        <end position="195"/>
    </location>
</feature>
<feature type="compositionally biased region" description="Basic and acidic residues" evidence="1">
    <location>
        <begin position="129"/>
        <end position="140"/>
    </location>
</feature>
<accession>A0ABM4VQG6</accession>
<dbReference type="PANTHER" id="PTHR15503:SF45">
    <property type="entry name" value="RNA-DIRECTED DNA POLYMERASE HOMOLOG"/>
    <property type="match status" value="1"/>
</dbReference>
<dbReference type="Proteomes" id="UP001652660">
    <property type="component" value="Chromosome 9e"/>
</dbReference>
<feature type="compositionally biased region" description="Polar residues" evidence="1">
    <location>
        <begin position="95"/>
        <end position="109"/>
    </location>
</feature>
<protein>
    <submittedName>
        <fullName evidence="3">Uncharacterized protein</fullName>
    </submittedName>
</protein>
<feature type="region of interest" description="Disordered" evidence="1">
    <location>
        <begin position="171"/>
        <end position="199"/>
    </location>
</feature>
<evidence type="ECO:0000313" key="3">
    <source>
        <dbReference type="RefSeq" id="XP_071921757.1"/>
    </source>
</evidence>
<organism evidence="2 3">
    <name type="scientific">Coffea arabica</name>
    <name type="common">Arabian coffee</name>
    <dbReference type="NCBI Taxonomy" id="13443"/>
    <lineage>
        <taxon>Eukaryota</taxon>
        <taxon>Viridiplantae</taxon>
        <taxon>Streptophyta</taxon>
        <taxon>Embryophyta</taxon>
        <taxon>Tracheophyta</taxon>
        <taxon>Spermatophyta</taxon>
        <taxon>Magnoliopsida</taxon>
        <taxon>eudicotyledons</taxon>
        <taxon>Gunneridae</taxon>
        <taxon>Pentapetalae</taxon>
        <taxon>asterids</taxon>
        <taxon>lamiids</taxon>
        <taxon>Gentianales</taxon>
        <taxon>Rubiaceae</taxon>
        <taxon>Ixoroideae</taxon>
        <taxon>Gardenieae complex</taxon>
        <taxon>Bertiereae - Coffeeae clade</taxon>
        <taxon>Coffeeae</taxon>
        <taxon>Coffea</taxon>
    </lineage>
</organism>
<dbReference type="Gene3D" id="2.40.70.10">
    <property type="entry name" value="Acid Proteases"/>
    <property type="match status" value="1"/>
</dbReference>
<dbReference type="InterPro" id="IPR021109">
    <property type="entry name" value="Peptidase_aspartic_dom_sf"/>
</dbReference>
<keyword evidence="2" id="KW-1185">Reference proteome</keyword>
<name>A0ABM4VQG6_COFAR</name>
<proteinExistence type="predicted"/>
<feature type="region of interest" description="Disordered" evidence="1">
    <location>
        <begin position="81"/>
        <end position="140"/>
    </location>
</feature>
<dbReference type="Pfam" id="PF08284">
    <property type="entry name" value="RVP_2"/>
    <property type="match status" value="1"/>
</dbReference>
<dbReference type="PANTHER" id="PTHR15503">
    <property type="entry name" value="LDOC1 RELATED"/>
    <property type="match status" value="1"/>
</dbReference>
<evidence type="ECO:0000256" key="1">
    <source>
        <dbReference type="SAM" id="MobiDB-lite"/>
    </source>
</evidence>
<sequence length="405" mass="46139">MIQEKRKDDFIKLKQMLLSVVEYEEWFTKLFKFALDLVVTERKRKRKFIQELNIEIQESLATTKITIFTDALDKAQRIENAKSQSKTFHARKRSNPSNTPELSEKSTQPLKMERGAGGVRMPGKSGRAPSREPRQKEIIVGEPNHTEAECWRKQGKCLLCGNAEHQISSCPNAHREGGNTQQPARSVSKQSSAGGSQPKVPARLYALNNQQIPNPTEVVEVKTPTGNQCLIANKVYRNCEIWVGERKLLADLMSLAIKGYDVILEMDWLDRYHAQLDCKMKLVELRIPGEATLKLDVMDRLVSSTLISGIRVRKLLSSGGKGYLDFLINALRDKVKLENVPVVKEFFDVFLEELETFPLEREIALKIDVAPRTAPISKTPYRMAVRTLRSIDIHIYMYVHVKCAF</sequence>
<gene>
    <name evidence="3" type="primary">LOC113710006</name>
</gene>
<dbReference type="GeneID" id="113710006"/>
<dbReference type="InterPro" id="IPR032567">
    <property type="entry name" value="RTL1-rel"/>
</dbReference>
<dbReference type="RefSeq" id="XP_071921757.1">
    <property type="nucleotide sequence ID" value="XM_072065656.1"/>
</dbReference>